<protein>
    <submittedName>
        <fullName evidence="1">Uncharacterized protein</fullName>
    </submittedName>
</protein>
<comment type="caution">
    <text evidence="1">The sequence shown here is derived from an EMBL/GenBank/DDBJ whole genome shotgun (WGS) entry which is preliminary data.</text>
</comment>
<sequence>MAAMVGVKLEMIQSALCKKASENVMGDARYQRLLWYNLFGAISPPLRQLDQIYQIRKLPISLTIPRIDILSCVEKEMKFFGKLFRPLPSEEFYFFHLLRHSHVRAEPVVDWMKEILDLMEKHLSDAPGIMVKLFDRYKDGLKKLIGLNNFELGMRVIGEMVRRTKSNENILNIVNAWIIDDIIQQIQTSNDVNIFCDTLQLFSTPSNALIFKILEIPQLISDNRLLHFYIDIMKKMGFCFVLIKLSNII</sequence>
<keyword evidence="2" id="KW-1185">Reference proteome</keyword>
<dbReference type="AlphaFoldDB" id="X6LHF0"/>
<name>X6LHF0_RETFI</name>
<organism evidence="1 2">
    <name type="scientific">Reticulomyxa filosa</name>
    <dbReference type="NCBI Taxonomy" id="46433"/>
    <lineage>
        <taxon>Eukaryota</taxon>
        <taxon>Sar</taxon>
        <taxon>Rhizaria</taxon>
        <taxon>Retaria</taxon>
        <taxon>Foraminifera</taxon>
        <taxon>Monothalamids</taxon>
        <taxon>Reticulomyxidae</taxon>
        <taxon>Reticulomyxa</taxon>
    </lineage>
</organism>
<evidence type="ECO:0000313" key="2">
    <source>
        <dbReference type="Proteomes" id="UP000023152"/>
    </source>
</evidence>
<evidence type="ECO:0000313" key="1">
    <source>
        <dbReference type="EMBL" id="ETO00160.1"/>
    </source>
</evidence>
<dbReference type="Proteomes" id="UP000023152">
    <property type="component" value="Unassembled WGS sequence"/>
</dbReference>
<dbReference type="EMBL" id="ASPP01041786">
    <property type="protein sequence ID" value="ETO00160.1"/>
    <property type="molecule type" value="Genomic_DNA"/>
</dbReference>
<accession>X6LHF0</accession>
<reference evidence="1 2" key="1">
    <citation type="journal article" date="2013" name="Curr. Biol.">
        <title>The Genome of the Foraminiferan Reticulomyxa filosa.</title>
        <authorList>
            <person name="Glockner G."/>
            <person name="Hulsmann N."/>
            <person name="Schleicher M."/>
            <person name="Noegel A.A."/>
            <person name="Eichinger L."/>
            <person name="Gallinger C."/>
            <person name="Pawlowski J."/>
            <person name="Sierra R."/>
            <person name="Euteneuer U."/>
            <person name="Pillet L."/>
            <person name="Moustafa A."/>
            <person name="Platzer M."/>
            <person name="Groth M."/>
            <person name="Szafranski K."/>
            <person name="Schliwa M."/>
        </authorList>
    </citation>
    <scope>NUCLEOTIDE SEQUENCE [LARGE SCALE GENOMIC DNA]</scope>
</reference>
<proteinExistence type="predicted"/>
<gene>
    <name evidence="1" type="ORF">RFI_37300</name>
</gene>